<dbReference type="Gene3D" id="3.40.50.720">
    <property type="entry name" value="NAD(P)-binding Rossmann-like Domain"/>
    <property type="match status" value="1"/>
</dbReference>
<keyword evidence="4" id="KW-1185">Reference proteome</keyword>
<dbReference type="Proteomes" id="UP001303046">
    <property type="component" value="Unassembled WGS sequence"/>
</dbReference>
<proteinExistence type="inferred from homology"/>
<evidence type="ECO:0000256" key="2">
    <source>
        <dbReference type="RuleBase" id="RU000363"/>
    </source>
</evidence>
<comment type="caution">
    <text evidence="3">The sequence shown here is derived from an EMBL/GenBank/DDBJ whole genome shotgun (WGS) entry which is preliminary data.</text>
</comment>
<dbReference type="PANTHER" id="PTHR44147">
    <property type="entry name" value="DEHYDROGENASE/REDUCTASE SDR FAMILY MEMBER 1"/>
    <property type="match status" value="1"/>
</dbReference>
<dbReference type="InterPro" id="IPR036291">
    <property type="entry name" value="NAD(P)-bd_dom_sf"/>
</dbReference>
<dbReference type="PROSITE" id="PS00061">
    <property type="entry name" value="ADH_SHORT"/>
    <property type="match status" value="1"/>
</dbReference>
<accession>A0ABR1DQA1</accession>
<evidence type="ECO:0008006" key="5">
    <source>
        <dbReference type="Google" id="ProtNLM"/>
    </source>
</evidence>
<dbReference type="EMBL" id="JAVFWL010000004">
    <property type="protein sequence ID" value="KAK6752614.1"/>
    <property type="molecule type" value="Genomic_DNA"/>
</dbReference>
<sequence>MSLAGQIAVVTGASRGIGRGVALQLGEAGATVYITGRKPAQSGAATDNYLPTLEKTAKEITERGGKGIPVYVDHSNMDEVKEFFSKLEQDHNGQLDILVNNAYAAVKTIMETAGKPFYECPPDIWDEVNNVGLRNHYYCSVYASRIMVKNGSGLIVNISSAGGLRYLFNIPYGVGKEALDRMSADMAVELKPKNVCVVSLWPGAVRTEMVTNMMSSPAKTNELANVFKDGETIEYPGKAIVAIASDDRRMEKTGRTLITADIGNEYGFLDTDGRKPPNLRSLSYLLSHTGHTQAAQWVPSWVKIPGWFLWAASSRL</sequence>
<dbReference type="InterPro" id="IPR002347">
    <property type="entry name" value="SDR_fam"/>
</dbReference>
<organism evidence="3 4">
    <name type="scientific">Necator americanus</name>
    <name type="common">Human hookworm</name>
    <dbReference type="NCBI Taxonomy" id="51031"/>
    <lineage>
        <taxon>Eukaryota</taxon>
        <taxon>Metazoa</taxon>
        <taxon>Ecdysozoa</taxon>
        <taxon>Nematoda</taxon>
        <taxon>Chromadorea</taxon>
        <taxon>Rhabditida</taxon>
        <taxon>Rhabditina</taxon>
        <taxon>Rhabditomorpha</taxon>
        <taxon>Strongyloidea</taxon>
        <taxon>Ancylostomatidae</taxon>
        <taxon>Bunostominae</taxon>
        <taxon>Necator</taxon>
    </lineage>
</organism>
<evidence type="ECO:0000256" key="1">
    <source>
        <dbReference type="ARBA" id="ARBA00023002"/>
    </source>
</evidence>
<dbReference type="Pfam" id="PF00106">
    <property type="entry name" value="adh_short"/>
    <property type="match status" value="1"/>
</dbReference>
<keyword evidence="1" id="KW-0560">Oxidoreductase</keyword>
<dbReference type="PRINTS" id="PR00081">
    <property type="entry name" value="GDHRDH"/>
</dbReference>
<dbReference type="PRINTS" id="PR00080">
    <property type="entry name" value="SDRFAMILY"/>
</dbReference>
<comment type="similarity">
    <text evidence="2">Belongs to the short-chain dehydrogenases/reductases (SDR) family.</text>
</comment>
<evidence type="ECO:0000313" key="3">
    <source>
        <dbReference type="EMBL" id="KAK6752614.1"/>
    </source>
</evidence>
<dbReference type="CDD" id="cd09763">
    <property type="entry name" value="DHRS1-like_SDR_c"/>
    <property type="match status" value="1"/>
</dbReference>
<dbReference type="SUPFAM" id="SSF51735">
    <property type="entry name" value="NAD(P)-binding Rossmann-fold domains"/>
    <property type="match status" value="1"/>
</dbReference>
<reference evidence="3 4" key="1">
    <citation type="submission" date="2023-08" db="EMBL/GenBank/DDBJ databases">
        <title>A Necator americanus chromosomal reference genome.</title>
        <authorList>
            <person name="Ilik V."/>
            <person name="Petrzelkova K.J."/>
            <person name="Pardy F."/>
            <person name="Fuh T."/>
            <person name="Niatou-Singa F.S."/>
            <person name="Gouil Q."/>
            <person name="Baker L."/>
            <person name="Ritchie M.E."/>
            <person name="Jex A.R."/>
            <person name="Gazzola D."/>
            <person name="Li H."/>
            <person name="Toshio Fujiwara R."/>
            <person name="Zhan B."/>
            <person name="Aroian R.V."/>
            <person name="Pafco B."/>
            <person name="Schwarz E.M."/>
        </authorList>
    </citation>
    <scope>NUCLEOTIDE SEQUENCE [LARGE SCALE GENOMIC DNA]</scope>
    <source>
        <strain evidence="3 4">Aroian</strain>
        <tissue evidence="3">Whole animal</tissue>
    </source>
</reference>
<dbReference type="PANTHER" id="PTHR44147:SF2">
    <property type="entry name" value="DEHYDROGENASE_REDUCTASE SDR FAMILY MEMBER 1"/>
    <property type="match status" value="1"/>
</dbReference>
<evidence type="ECO:0000313" key="4">
    <source>
        <dbReference type="Proteomes" id="UP001303046"/>
    </source>
</evidence>
<protein>
    <recommendedName>
        <fullName evidence="5">Oxidoreductase, short chain dehydrogenase/reductase family protein</fullName>
    </recommendedName>
</protein>
<gene>
    <name evidence="3" type="primary">Necator_chrIV.g17107</name>
    <name evidence="3" type="ORF">RB195_003809</name>
</gene>
<name>A0ABR1DQA1_NECAM</name>
<dbReference type="InterPro" id="IPR020904">
    <property type="entry name" value="Sc_DH/Rdtase_CS"/>
</dbReference>